<reference evidence="2 3" key="1">
    <citation type="submission" date="2024-08" db="EMBL/GenBank/DDBJ databases">
        <title>Gnathostoma spinigerum genome.</title>
        <authorList>
            <person name="Gonzalez-Bertolin B."/>
            <person name="Monzon S."/>
            <person name="Zaballos A."/>
            <person name="Jimenez P."/>
            <person name="Dekumyoy P."/>
            <person name="Varona S."/>
            <person name="Cuesta I."/>
            <person name="Sumanam S."/>
            <person name="Adisakwattana P."/>
            <person name="Gasser R.B."/>
            <person name="Hernandez-Gonzalez A."/>
            <person name="Young N.D."/>
            <person name="Perteguer M.J."/>
        </authorList>
    </citation>
    <scope>NUCLEOTIDE SEQUENCE [LARGE SCALE GENOMIC DNA]</scope>
    <source>
        <strain evidence="2">AL3</strain>
        <tissue evidence="2">Liver</tissue>
    </source>
</reference>
<evidence type="ECO:0008006" key="4">
    <source>
        <dbReference type="Google" id="ProtNLM"/>
    </source>
</evidence>
<gene>
    <name evidence="2" type="ORF">AB6A40_001583</name>
</gene>
<dbReference type="EMBL" id="JBGFUD010000604">
    <property type="protein sequence ID" value="MFH4974874.1"/>
    <property type="molecule type" value="Genomic_DNA"/>
</dbReference>
<evidence type="ECO:0000256" key="1">
    <source>
        <dbReference type="SAM" id="MobiDB-lite"/>
    </source>
</evidence>
<sequence length="74" mass="8734">MRPNFGEKSQKNKNDGIQTLRNQKDKNERDSDLRKSKEHWSEVMSTWKICDIFEGAEICPLCHKSFKLIHICVI</sequence>
<dbReference type="AlphaFoldDB" id="A0ABD6E9P7"/>
<comment type="caution">
    <text evidence="2">The sequence shown here is derived from an EMBL/GenBank/DDBJ whole genome shotgun (WGS) entry which is preliminary data.</text>
</comment>
<name>A0ABD6E9P7_9BILA</name>
<feature type="region of interest" description="Disordered" evidence="1">
    <location>
        <begin position="1"/>
        <end position="41"/>
    </location>
</feature>
<protein>
    <recommendedName>
        <fullName evidence="4">Recombination activating protein 1</fullName>
    </recommendedName>
</protein>
<evidence type="ECO:0000313" key="3">
    <source>
        <dbReference type="Proteomes" id="UP001608902"/>
    </source>
</evidence>
<organism evidence="2 3">
    <name type="scientific">Gnathostoma spinigerum</name>
    <dbReference type="NCBI Taxonomy" id="75299"/>
    <lineage>
        <taxon>Eukaryota</taxon>
        <taxon>Metazoa</taxon>
        <taxon>Ecdysozoa</taxon>
        <taxon>Nematoda</taxon>
        <taxon>Chromadorea</taxon>
        <taxon>Rhabditida</taxon>
        <taxon>Spirurina</taxon>
        <taxon>Gnathostomatomorpha</taxon>
        <taxon>Gnathostomatoidea</taxon>
        <taxon>Gnathostomatidae</taxon>
        <taxon>Gnathostoma</taxon>
    </lineage>
</organism>
<dbReference type="Proteomes" id="UP001608902">
    <property type="component" value="Unassembled WGS sequence"/>
</dbReference>
<keyword evidence="3" id="KW-1185">Reference proteome</keyword>
<proteinExistence type="predicted"/>
<feature type="compositionally biased region" description="Basic and acidic residues" evidence="1">
    <location>
        <begin position="22"/>
        <end position="41"/>
    </location>
</feature>
<accession>A0ABD6E9P7</accession>
<evidence type="ECO:0000313" key="2">
    <source>
        <dbReference type="EMBL" id="MFH4974874.1"/>
    </source>
</evidence>